<feature type="compositionally biased region" description="Basic and acidic residues" evidence="1">
    <location>
        <begin position="70"/>
        <end position="83"/>
    </location>
</feature>
<dbReference type="AlphaFoldDB" id="H1V954"/>
<dbReference type="Proteomes" id="UP000007174">
    <property type="component" value="Unassembled WGS sequence"/>
</dbReference>
<protein>
    <submittedName>
        <fullName evidence="2">Uncharacterized protein</fullName>
    </submittedName>
</protein>
<organism evidence="2 3">
    <name type="scientific">Colletotrichum higginsianum (strain IMI 349063)</name>
    <name type="common">Crucifer anthracnose fungus</name>
    <dbReference type="NCBI Taxonomy" id="759273"/>
    <lineage>
        <taxon>Eukaryota</taxon>
        <taxon>Fungi</taxon>
        <taxon>Dikarya</taxon>
        <taxon>Ascomycota</taxon>
        <taxon>Pezizomycotina</taxon>
        <taxon>Sordariomycetes</taxon>
        <taxon>Hypocreomycetidae</taxon>
        <taxon>Glomerellales</taxon>
        <taxon>Glomerellaceae</taxon>
        <taxon>Colletotrichum</taxon>
        <taxon>Colletotrichum destructivum species complex</taxon>
    </lineage>
</organism>
<evidence type="ECO:0000313" key="3">
    <source>
        <dbReference type="Proteomes" id="UP000007174"/>
    </source>
</evidence>
<name>H1V954_COLHI</name>
<reference evidence="3" key="1">
    <citation type="journal article" date="2012" name="Nat. Genet.">
        <title>Lifestyle transitions in plant pathogenic Colletotrichum fungi deciphered by genome and transcriptome analyses.</title>
        <authorList>
            <person name="O'Connell R.J."/>
            <person name="Thon M.R."/>
            <person name="Hacquard S."/>
            <person name="Amyotte S.G."/>
            <person name="Kleemann J."/>
            <person name="Torres M.F."/>
            <person name="Damm U."/>
            <person name="Buiate E.A."/>
            <person name="Epstein L."/>
            <person name="Alkan N."/>
            <person name="Altmueller J."/>
            <person name="Alvarado-Balderrama L."/>
            <person name="Bauser C.A."/>
            <person name="Becker C."/>
            <person name="Birren B.W."/>
            <person name="Chen Z."/>
            <person name="Choi J."/>
            <person name="Crouch J.A."/>
            <person name="Duvick J.P."/>
            <person name="Farman M.A."/>
            <person name="Gan P."/>
            <person name="Heiman D."/>
            <person name="Henrissat B."/>
            <person name="Howard R.J."/>
            <person name="Kabbage M."/>
            <person name="Koch C."/>
            <person name="Kracher B."/>
            <person name="Kubo Y."/>
            <person name="Law A.D."/>
            <person name="Lebrun M.-H."/>
            <person name="Lee Y.-H."/>
            <person name="Miyara I."/>
            <person name="Moore N."/>
            <person name="Neumann U."/>
            <person name="Nordstroem K."/>
            <person name="Panaccione D.G."/>
            <person name="Panstruga R."/>
            <person name="Place M."/>
            <person name="Proctor R.H."/>
            <person name="Prusky D."/>
            <person name="Rech G."/>
            <person name="Reinhardt R."/>
            <person name="Rollins J.A."/>
            <person name="Rounsley S."/>
            <person name="Schardl C.L."/>
            <person name="Schwartz D.C."/>
            <person name="Shenoy N."/>
            <person name="Shirasu K."/>
            <person name="Sikhakolli U.R."/>
            <person name="Stueber K."/>
            <person name="Sukno S.A."/>
            <person name="Sweigard J.A."/>
            <person name="Takano Y."/>
            <person name="Takahara H."/>
            <person name="Trail F."/>
            <person name="van der Does H.C."/>
            <person name="Voll L.M."/>
            <person name="Will I."/>
            <person name="Young S."/>
            <person name="Zeng Q."/>
            <person name="Zhang J."/>
            <person name="Zhou S."/>
            <person name="Dickman M.B."/>
            <person name="Schulze-Lefert P."/>
            <person name="Ver Loren van Themaat E."/>
            <person name="Ma L.-J."/>
            <person name="Vaillancourt L.J."/>
        </authorList>
    </citation>
    <scope>NUCLEOTIDE SEQUENCE [LARGE SCALE GENOMIC DNA]</scope>
    <source>
        <strain evidence="3">IMI 349063</strain>
    </source>
</reference>
<accession>H1V954</accession>
<gene>
    <name evidence="2" type="ORF">CH063_08248</name>
</gene>
<proteinExistence type="predicted"/>
<feature type="compositionally biased region" description="Polar residues" evidence="1">
    <location>
        <begin position="20"/>
        <end position="30"/>
    </location>
</feature>
<feature type="non-terminal residue" evidence="2">
    <location>
        <position position="1"/>
    </location>
</feature>
<dbReference type="EMBL" id="CACQ02002128">
    <property type="protein sequence ID" value="CCF36757.1"/>
    <property type="molecule type" value="Genomic_DNA"/>
</dbReference>
<evidence type="ECO:0000313" key="2">
    <source>
        <dbReference type="EMBL" id="CCF36757.1"/>
    </source>
</evidence>
<feature type="region of interest" description="Disordered" evidence="1">
    <location>
        <begin position="1"/>
        <end position="83"/>
    </location>
</feature>
<dbReference type="HOGENOM" id="CLU_1699671_0_0_1"/>
<feature type="compositionally biased region" description="Polar residues" evidence="1">
    <location>
        <begin position="39"/>
        <end position="69"/>
    </location>
</feature>
<sequence length="155" mass="17271">KLREGTFACSFHHTGEPGDRSTNARPTTRNYRVGLVEKSGSSPTLRSLHSPRTSTLKQPGQARTRQTGRTNERASEWVEREERLPHPHPHISRALSPLYLSLPSLLQPARSTTRTRQDCFAVRQPVRSSSLPPFFPSLRCVVPSCPNPTGLLLPA</sequence>
<evidence type="ECO:0000256" key="1">
    <source>
        <dbReference type="SAM" id="MobiDB-lite"/>
    </source>
</evidence>